<keyword evidence="4" id="KW-0804">Transcription</keyword>
<dbReference type="InterPro" id="IPR036093">
    <property type="entry name" value="NAC_dom_sf"/>
</dbReference>
<accession>A0A5J4ZP37</accession>
<dbReference type="FunFam" id="2.170.150.80:FF:000008">
    <property type="entry name" value="NAC domain-containing protein 72-like"/>
    <property type="match status" value="1"/>
</dbReference>
<dbReference type="GO" id="GO:0005634">
    <property type="term" value="C:nucleus"/>
    <property type="evidence" value="ECO:0007669"/>
    <property type="project" value="UniProtKB-SubCell"/>
</dbReference>
<dbReference type="OrthoDB" id="1921961at2759"/>
<evidence type="ECO:0000256" key="2">
    <source>
        <dbReference type="ARBA" id="ARBA00023015"/>
    </source>
</evidence>
<gene>
    <name evidence="8" type="ORF">F0562_013995</name>
</gene>
<evidence type="ECO:0000256" key="4">
    <source>
        <dbReference type="ARBA" id="ARBA00023163"/>
    </source>
</evidence>
<evidence type="ECO:0000256" key="5">
    <source>
        <dbReference type="ARBA" id="ARBA00023242"/>
    </source>
</evidence>
<dbReference type="Gene3D" id="2.170.150.80">
    <property type="entry name" value="NAC domain"/>
    <property type="match status" value="1"/>
</dbReference>
<dbReference type="GO" id="GO:0006355">
    <property type="term" value="P:regulation of DNA-templated transcription"/>
    <property type="evidence" value="ECO:0007669"/>
    <property type="project" value="InterPro"/>
</dbReference>
<keyword evidence="9" id="KW-1185">Reference proteome</keyword>
<name>A0A5J4ZP37_9ASTE</name>
<feature type="region of interest" description="Disordered" evidence="6">
    <location>
        <begin position="230"/>
        <end position="252"/>
    </location>
</feature>
<proteinExistence type="predicted"/>
<organism evidence="8 9">
    <name type="scientific">Nyssa sinensis</name>
    <dbReference type="NCBI Taxonomy" id="561372"/>
    <lineage>
        <taxon>Eukaryota</taxon>
        <taxon>Viridiplantae</taxon>
        <taxon>Streptophyta</taxon>
        <taxon>Embryophyta</taxon>
        <taxon>Tracheophyta</taxon>
        <taxon>Spermatophyta</taxon>
        <taxon>Magnoliopsida</taxon>
        <taxon>eudicotyledons</taxon>
        <taxon>Gunneridae</taxon>
        <taxon>Pentapetalae</taxon>
        <taxon>asterids</taxon>
        <taxon>Cornales</taxon>
        <taxon>Nyssaceae</taxon>
        <taxon>Nyssa</taxon>
    </lineage>
</organism>
<feature type="domain" description="NAC" evidence="7">
    <location>
        <begin position="7"/>
        <end position="162"/>
    </location>
</feature>
<evidence type="ECO:0000313" key="8">
    <source>
        <dbReference type="EMBL" id="KAA8519739.1"/>
    </source>
</evidence>
<feature type="region of interest" description="Disordered" evidence="6">
    <location>
        <begin position="167"/>
        <end position="192"/>
    </location>
</feature>
<keyword evidence="5" id="KW-0539">Nucleus</keyword>
<dbReference type="SUPFAM" id="SSF101941">
    <property type="entry name" value="NAC domain"/>
    <property type="match status" value="1"/>
</dbReference>
<dbReference type="Proteomes" id="UP000325577">
    <property type="component" value="Linkage Group LG6"/>
</dbReference>
<dbReference type="InterPro" id="IPR003441">
    <property type="entry name" value="NAC-dom"/>
</dbReference>
<dbReference type="Pfam" id="PF02365">
    <property type="entry name" value="NAM"/>
    <property type="match status" value="1"/>
</dbReference>
<reference evidence="8 9" key="1">
    <citation type="submission" date="2019-09" db="EMBL/GenBank/DDBJ databases">
        <title>A chromosome-level genome assembly of the Chinese tupelo Nyssa sinensis.</title>
        <authorList>
            <person name="Yang X."/>
            <person name="Kang M."/>
            <person name="Yang Y."/>
            <person name="Xiong H."/>
            <person name="Wang M."/>
            <person name="Zhang Z."/>
            <person name="Wang Z."/>
            <person name="Wu H."/>
            <person name="Ma T."/>
            <person name="Liu J."/>
            <person name="Xi Z."/>
        </authorList>
    </citation>
    <scope>NUCLEOTIDE SEQUENCE [LARGE SCALE GENOMIC DNA]</scope>
    <source>
        <strain evidence="8">J267</strain>
        <tissue evidence="8">Leaf</tissue>
    </source>
</reference>
<dbReference type="EMBL" id="CM018049">
    <property type="protein sequence ID" value="KAA8519739.1"/>
    <property type="molecule type" value="Genomic_DNA"/>
</dbReference>
<comment type="subcellular location">
    <subcellularLocation>
        <location evidence="1">Nucleus</location>
    </subcellularLocation>
</comment>
<keyword evidence="3" id="KW-0238">DNA-binding</keyword>
<evidence type="ECO:0000259" key="7">
    <source>
        <dbReference type="PROSITE" id="PS51005"/>
    </source>
</evidence>
<evidence type="ECO:0000256" key="6">
    <source>
        <dbReference type="SAM" id="MobiDB-lite"/>
    </source>
</evidence>
<dbReference type="AlphaFoldDB" id="A0A5J4ZP37"/>
<evidence type="ECO:0000256" key="1">
    <source>
        <dbReference type="ARBA" id="ARBA00004123"/>
    </source>
</evidence>
<evidence type="ECO:0000256" key="3">
    <source>
        <dbReference type="ARBA" id="ARBA00023125"/>
    </source>
</evidence>
<protein>
    <recommendedName>
        <fullName evidence="7">NAC domain-containing protein</fullName>
    </recommendedName>
</protein>
<dbReference type="PANTHER" id="PTHR31744">
    <property type="entry name" value="PROTEIN CUP-SHAPED COTYLEDON 2-RELATED"/>
    <property type="match status" value="1"/>
</dbReference>
<dbReference type="GO" id="GO:0003677">
    <property type="term" value="F:DNA binding"/>
    <property type="evidence" value="ECO:0007669"/>
    <property type="project" value="UniProtKB-KW"/>
</dbReference>
<sequence length="252" mass="28737">MSIPIDLPPGFRFHPTDEELIIHYLKKKLSSSTNPIISIIADINLYKFNPWELPDKALFGESEWYFFSPRDRKYPNGVRPNRAAASGYWKATGTDKPILSSNGSLCIAVKKALVFYRGRPSKGTKTNWMMYEYRLLNESHHSLRLGGSMRLDDWVLCRVRRKSNILTQTKATQESRKRSSSSSSDPAECSEEKDITETIKYFRGYELAPQEDKVVDEQGHIDCQGGFLEQNSLSDVNSDSQTHKVSSIEKCT</sequence>
<dbReference type="PANTHER" id="PTHR31744:SF233">
    <property type="entry name" value="NAC DOMAIN-CONTAINING PROTEIN 72-LIKE"/>
    <property type="match status" value="1"/>
</dbReference>
<evidence type="ECO:0000313" key="9">
    <source>
        <dbReference type="Proteomes" id="UP000325577"/>
    </source>
</evidence>
<dbReference type="PROSITE" id="PS51005">
    <property type="entry name" value="NAC"/>
    <property type="match status" value="1"/>
</dbReference>
<feature type="compositionally biased region" description="Polar residues" evidence="6">
    <location>
        <begin position="230"/>
        <end position="245"/>
    </location>
</feature>
<keyword evidence="2" id="KW-0805">Transcription regulation</keyword>